<accession>A0ABX1QNM5</accession>
<dbReference type="RefSeq" id="WP_142810275.1">
    <property type="nucleotide sequence ID" value="NZ_JAAAUB010000023.1"/>
</dbReference>
<dbReference type="InterPro" id="IPR047879">
    <property type="entry name" value="YjiT"/>
</dbReference>
<name>A0ABX1QNM5_9PROT</name>
<evidence type="ECO:0000313" key="1">
    <source>
        <dbReference type="EMBL" id="NMH17498.1"/>
    </source>
</evidence>
<dbReference type="NCBIfam" id="NF038336">
    <property type="entry name" value="YjiT_fam"/>
    <property type="match status" value="1"/>
</dbReference>
<sequence length="1124" mass="125110">MAFSIFIDWKRKFLASRGLEQPDRRALFQYRVTEAEFIELENLLRKWLGMLLVRFELGKITSLSGFSALFVLYAAEWWRRRFDGSHWSWDPILKDLNADPDDWSQAQRSACIERGLQDWGLSVKKSGGLRFLGSVAVQGGLPLKLLAEARGKIGLLLSQVLKQAAGTSITPNDLLTWVESLQSTLPKSYRQAVIFTLLADVAWIVLRLKEQAGLTGATDAIARLDQRVDNWRERFPLPIDDHHARGLIEQLVRDAAKVKVERREAVLLVERQLRQEEEGVWSLVSNLTLPESISTAQIAKLFGIDPDEMPRVGELSLRVGDAHLTTTIRRMASQDGYRIQRLPWGFSGQAAAEEHLLQLSALDGRVWAITAPRGEALDNGLPWIFSAEESSNRLLRQGSGNVAPVDVLIALPKEWTFVDGSHADIRPHGSLPQFSRCIYRLRGSVQARDDNGLTCRIRTGQAAAPEESYEWHGQRLWLNFKKPTIAFKGLPTLYRASDSVSQKVDGSPAWSFIGANTQSSSPLIGPLQARYPATGEVKHRSRMLVLPSDAAITIQPCDAKSGLIELASWGAIAARTQTEGVRLESKLHGDDLHLTLTATSDRRTPETVDIELFWPHTTTPVRLTLPFPAKGVRAFDANGKEILAGSLLAAQRLLGIRLLILSGGQSSRVAIEMAANGSRTVHVHQLRHLPDALITEVRLQDYADDIQRLLSADDGPDARVRVSLRIGGSECFHLDIARYAAKLKRRDSVISLDTDDNIALTADDFAKMRALALRLEHPGDEAIQLQSCESEGVPTGTWRFDPHSKEPGCWLIYPSPDTAMPFRPIIWPVQGEHSLASGLARALGIIDQAEREAAIDAEIDHMSRNFVDDGWAEIERLAGQVGHLPLATLDIWRRLARSPHGMASLALRAGNLPSGFLDRFDQELPFAWEIVPFSAWKQAVDCLDEQCREIYGREAGKIVFQSFLDVRIKDITARNGALHYLLGIATAEHASPEARRQLEALKGLGAIADQQLFQGEDSLLMRLRRSHCDDEWPTGLHRILADARKRAEISPYLCPDRFDYADGAINLPLLLAAQVAHDQAQEWFANPLAINLLKAHKAFDPEWFEEAYNLTIARCLAAGVLSTT</sequence>
<reference evidence="1 2" key="1">
    <citation type="journal article" date="2020" name="Curr. Microbiol.">
        <title>Tepidiphilus baoligensis sp. nov., a Novel Bacterium of the Family Hydrogenophilaceae Isolated from an Oil Reservoir.</title>
        <authorList>
            <person name="Zhang X."/>
            <person name="Wang G."/>
            <person name="Ma X."/>
            <person name="Yu J."/>
            <person name="You J."/>
            <person name="Xue Y."/>
            <person name="Ma Y."/>
        </authorList>
    </citation>
    <scope>NUCLEOTIDE SEQUENCE [LARGE SCALE GENOMIC DNA]</scope>
    <source>
        <strain evidence="1 2">B18-69</strain>
    </source>
</reference>
<evidence type="ECO:0000313" key="2">
    <source>
        <dbReference type="Proteomes" id="UP000669605"/>
    </source>
</evidence>
<gene>
    <name evidence="1" type="ORF">GV368_10445</name>
</gene>
<organism evidence="1 2">
    <name type="scientific">Tepidiphilus baoligensis</name>
    <dbReference type="NCBI Taxonomy" id="2698687"/>
    <lineage>
        <taxon>Bacteria</taxon>
        <taxon>Pseudomonadati</taxon>
        <taxon>Pseudomonadota</taxon>
        <taxon>Hydrogenophilia</taxon>
        <taxon>Hydrogenophilales</taxon>
        <taxon>Hydrogenophilaceae</taxon>
        <taxon>Tepidiphilus</taxon>
    </lineage>
</organism>
<protein>
    <submittedName>
        <fullName evidence="1">Uncharacterized protein</fullName>
    </submittedName>
</protein>
<dbReference type="Proteomes" id="UP000669605">
    <property type="component" value="Unassembled WGS sequence"/>
</dbReference>
<comment type="caution">
    <text evidence="1">The sequence shown here is derived from an EMBL/GenBank/DDBJ whole genome shotgun (WGS) entry which is preliminary data.</text>
</comment>
<dbReference type="EMBL" id="JAAAUB010000023">
    <property type="protein sequence ID" value="NMH17498.1"/>
    <property type="molecule type" value="Genomic_DNA"/>
</dbReference>
<proteinExistence type="predicted"/>
<keyword evidence="2" id="KW-1185">Reference proteome</keyword>